<evidence type="ECO:0000313" key="1">
    <source>
        <dbReference type="EMBL" id="GAA0719549.1"/>
    </source>
</evidence>
<evidence type="ECO:0000313" key="2">
    <source>
        <dbReference type="Proteomes" id="UP001500339"/>
    </source>
</evidence>
<evidence type="ECO:0008006" key="3">
    <source>
        <dbReference type="Google" id="ProtNLM"/>
    </source>
</evidence>
<dbReference type="Proteomes" id="UP001500339">
    <property type="component" value="Unassembled WGS sequence"/>
</dbReference>
<reference evidence="2" key="1">
    <citation type="journal article" date="2019" name="Int. J. Syst. Evol. Microbiol.">
        <title>The Global Catalogue of Microorganisms (GCM) 10K type strain sequencing project: providing services to taxonomists for standard genome sequencing and annotation.</title>
        <authorList>
            <consortium name="The Broad Institute Genomics Platform"/>
            <consortium name="The Broad Institute Genome Sequencing Center for Infectious Disease"/>
            <person name="Wu L."/>
            <person name="Ma J."/>
        </authorList>
    </citation>
    <scope>NUCLEOTIDE SEQUENCE [LARGE SCALE GENOMIC DNA]</scope>
    <source>
        <strain evidence="2">JCM 1405</strain>
    </source>
</reference>
<organism evidence="1 2">
    <name type="scientific">Clostridium malenominatum</name>
    <dbReference type="NCBI Taxonomy" id="1539"/>
    <lineage>
        <taxon>Bacteria</taxon>
        <taxon>Bacillati</taxon>
        <taxon>Bacillota</taxon>
        <taxon>Clostridia</taxon>
        <taxon>Eubacteriales</taxon>
        <taxon>Clostridiaceae</taxon>
        <taxon>Clostridium</taxon>
    </lineage>
</organism>
<gene>
    <name evidence="1" type="ORF">GCM10008905_07740</name>
</gene>
<dbReference type="EMBL" id="BAAACF010000001">
    <property type="protein sequence ID" value="GAA0719549.1"/>
    <property type="molecule type" value="Genomic_DNA"/>
</dbReference>
<dbReference type="RefSeq" id="WP_343766862.1">
    <property type="nucleotide sequence ID" value="NZ_BAAACF010000001.1"/>
</dbReference>
<protein>
    <recommendedName>
        <fullName evidence="3">Phage protein</fullName>
    </recommendedName>
</protein>
<comment type="caution">
    <text evidence="1">The sequence shown here is derived from an EMBL/GenBank/DDBJ whole genome shotgun (WGS) entry which is preliminary data.</text>
</comment>
<keyword evidence="2" id="KW-1185">Reference proteome</keyword>
<proteinExistence type="predicted"/>
<accession>A0ABP3U0G0</accession>
<sequence>MNKQEFIAKYKVSPLEFQRALDNHINFMGYCSMDLKSYTGAQYSIIYDNNKDEIVIVDIELTEEEYKER</sequence>
<name>A0ABP3U0G0_9CLOT</name>